<keyword evidence="1" id="KW-0812">Transmembrane</keyword>
<evidence type="ECO:0000256" key="1">
    <source>
        <dbReference type="SAM" id="Phobius"/>
    </source>
</evidence>
<organism evidence="2 3">
    <name type="scientific">Ancylobacter novellus</name>
    <name type="common">Thiobacillus novellus</name>
    <dbReference type="NCBI Taxonomy" id="921"/>
    <lineage>
        <taxon>Bacteria</taxon>
        <taxon>Pseudomonadati</taxon>
        <taxon>Pseudomonadota</taxon>
        <taxon>Alphaproteobacteria</taxon>
        <taxon>Hyphomicrobiales</taxon>
        <taxon>Xanthobacteraceae</taxon>
        <taxon>Ancylobacter</taxon>
    </lineage>
</organism>
<dbReference type="Proteomes" id="UP000249577">
    <property type="component" value="Unassembled WGS sequence"/>
</dbReference>
<comment type="caution">
    <text evidence="2">The sequence shown here is derived from an EMBL/GenBank/DDBJ whole genome shotgun (WGS) entry which is preliminary data.</text>
</comment>
<dbReference type="AlphaFoldDB" id="A0A2W5KDV5"/>
<evidence type="ECO:0000313" key="3">
    <source>
        <dbReference type="Proteomes" id="UP000249577"/>
    </source>
</evidence>
<dbReference type="EMBL" id="QFPN01000005">
    <property type="protein sequence ID" value="PZQ15061.1"/>
    <property type="molecule type" value="Genomic_DNA"/>
</dbReference>
<protein>
    <submittedName>
        <fullName evidence="2">DUF4381 domain-containing protein</fullName>
    </submittedName>
</protein>
<dbReference type="InterPro" id="IPR025489">
    <property type="entry name" value="DUF4381"/>
</dbReference>
<reference evidence="2 3" key="1">
    <citation type="submission" date="2017-08" db="EMBL/GenBank/DDBJ databases">
        <title>Infants hospitalized years apart are colonized by the same room-sourced microbial strains.</title>
        <authorList>
            <person name="Brooks B."/>
            <person name="Olm M.R."/>
            <person name="Firek B.A."/>
            <person name="Baker R."/>
            <person name="Thomas B.C."/>
            <person name="Morowitz M.J."/>
            <person name="Banfield J.F."/>
        </authorList>
    </citation>
    <scope>NUCLEOTIDE SEQUENCE [LARGE SCALE GENOMIC DNA]</scope>
    <source>
        <strain evidence="2">S2_005_003_R2_43</strain>
    </source>
</reference>
<name>A0A2W5KDV5_ANCNO</name>
<sequence>MPPADPLEGLRTIRLPPEAAAPWSDLGFAVAAGLLAALILSLVARMFLKPRRSLRRSAMEAFAAAAALPVDERRAAQAALLRRVVRTVEGDAAARATGAAWAETLDRTFSTDLFSKGAGGVFVDGLYARPAATGDGDALDRRLGALIAGLRR</sequence>
<proteinExistence type="predicted"/>
<gene>
    <name evidence="2" type="ORF">DI565_11595</name>
</gene>
<evidence type="ECO:0000313" key="2">
    <source>
        <dbReference type="EMBL" id="PZQ15061.1"/>
    </source>
</evidence>
<keyword evidence="1" id="KW-0472">Membrane</keyword>
<keyword evidence="1" id="KW-1133">Transmembrane helix</keyword>
<accession>A0A2W5KDV5</accession>
<feature type="transmembrane region" description="Helical" evidence="1">
    <location>
        <begin position="26"/>
        <end position="48"/>
    </location>
</feature>
<dbReference type="Pfam" id="PF14316">
    <property type="entry name" value="DUF4381"/>
    <property type="match status" value="1"/>
</dbReference>